<dbReference type="Gene3D" id="2.40.10.120">
    <property type="match status" value="1"/>
</dbReference>
<dbReference type="Gene3D" id="2.30.42.10">
    <property type="match status" value="2"/>
</dbReference>
<dbReference type="Pfam" id="PF00595">
    <property type="entry name" value="PDZ"/>
    <property type="match status" value="1"/>
</dbReference>
<evidence type="ECO:0000256" key="1">
    <source>
        <dbReference type="ARBA" id="ARBA00022670"/>
    </source>
</evidence>
<dbReference type="InterPro" id="IPR051201">
    <property type="entry name" value="Chloro_Bact_Ser_Proteases"/>
</dbReference>
<dbReference type="GO" id="GO:0006508">
    <property type="term" value="P:proteolysis"/>
    <property type="evidence" value="ECO:0007669"/>
    <property type="project" value="UniProtKB-KW"/>
</dbReference>
<comment type="caution">
    <text evidence="4">The sequence shown here is derived from an EMBL/GenBank/DDBJ whole genome shotgun (WGS) entry which is preliminary data.</text>
</comment>
<dbReference type="PRINTS" id="PR00834">
    <property type="entry name" value="PROTEASES2C"/>
</dbReference>
<organism evidence="4 5">
    <name type="scientific">Haloferula luteola</name>
    <dbReference type="NCBI Taxonomy" id="595692"/>
    <lineage>
        <taxon>Bacteria</taxon>
        <taxon>Pseudomonadati</taxon>
        <taxon>Verrucomicrobiota</taxon>
        <taxon>Verrucomicrobiia</taxon>
        <taxon>Verrucomicrobiales</taxon>
        <taxon>Verrucomicrobiaceae</taxon>
        <taxon>Haloferula</taxon>
    </lineage>
</organism>
<protein>
    <submittedName>
        <fullName evidence="4">S1-C subfamily serine protease</fullName>
    </submittedName>
</protein>
<dbReference type="Pfam" id="PF13365">
    <property type="entry name" value="Trypsin_2"/>
    <property type="match status" value="1"/>
</dbReference>
<proteinExistence type="predicted"/>
<evidence type="ECO:0000313" key="5">
    <source>
        <dbReference type="Proteomes" id="UP000557717"/>
    </source>
</evidence>
<dbReference type="SMART" id="SM00228">
    <property type="entry name" value="PDZ"/>
    <property type="match status" value="2"/>
</dbReference>
<feature type="domain" description="PDZ" evidence="3">
    <location>
        <begin position="282"/>
        <end position="349"/>
    </location>
</feature>
<dbReference type="Pfam" id="PF13180">
    <property type="entry name" value="PDZ_2"/>
    <property type="match status" value="1"/>
</dbReference>
<dbReference type="InterPro" id="IPR009003">
    <property type="entry name" value="Peptidase_S1_PA"/>
</dbReference>
<keyword evidence="2" id="KW-0378">Hydrolase</keyword>
<dbReference type="AlphaFoldDB" id="A0A840V5I9"/>
<dbReference type="SUPFAM" id="SSF50156">
    <property type="entry name" value="PDZ domain-like"/>
    <property type="match status" value="2"/>
</dbReference>
<evidence type="ECO:0000259" key="3">
    <source>
        <dbReference type="PROSITE" id="PS50106"/>
    </source>
</evidence>
<dbReference type="RefSeq" id="WP_184021461.1">
    <property type="nucleotide sequence ID" value="NZ_JACHFD010000027.1"/>
</dbReference>
<sequence>MNRGTRSFLVLAAVFLGTFASVFLIRNGTGGLQQLLGREPSHEAYRPETYTLPDTAPLELDDVELLTRLNDEYARLTDAVVKSVVSIDTSGVRAERLLDGFGRQLIRPVPTQGQGSGVIVTHEGHIVTNHHVIKDQQKIEVTLHNGEKYNATLVGDDPLLDIAVLKIEGGGEFEPLKLGDSAKVRRGQIVFAIGNPFGLGETVTQGIISAVERSVSDTQRDLFQTDAAINPGNSGGPLVNLRGEVIGINSAIYRPDERVNSGFQGVGFSIPSNEVMTALQTILERGRPIRGYLGVRMSNLDRQLRRQLGYTETGAMVETVGAGSPAETAGLQPYDIVRQYDGKKVENVTALLNMVQRSKVGSTLPVEIWRKGEVQTLQVTIAEAGVRSVAAPERDVAGVLDQVGVTLGDEDPSLPGLPVTEVVKGSLAEGHLQAGDRIFGINGVAVRSKDDLLVQLAASVTAQSTALQIVRGNVSGRVTLPPLAQQR</sequence>
<dbReference type="InterPro" id="IPR001940">
    <property type="entry name" value="Peptidase_S1C"/>
</dbReference>
<gene>
    <name evidence="4" type="ORF">HNR46_003768</name>
</gene>
<accession>A0A840V5I9</accession>
<dbReference type="PANTHER" id="PTHR43343">
    <property type="entry name" value="PEPTIDASE S12"/>
    <property type="match status" value="1"/>
</dbReference>
<dbReference type="EMBL" id="JACHFD010000027">
    <property type="protein sequence ID" value="MBB5353507.1"/>
    <property type="molecule type" value="Genomic_DNA"/>
</dbReference>
<evidence type="ECO:0000256" key="2">
    <source>
        <dbReference type="ARBA" id="ARBA00022801"/>
    </source>
</evidence>
<dbReference type="PROSITE" id="PS50106">
    <property type="entry name" value="PDZ"/>
    <property type="match status" value="2"/>
</dbReference>
<keyword evidence="5" id="KW-1185">Reference proteome</keyword>
<dbReference type="PANTHER" id="PTHR43343:SF3">
    <property type="entry name" value="PROTEASE DO-LIKE 8, CHLOROPLASTIC"/>
    <property type="match status" value="1"/>
</dbReference>
<dbReference type="InterPro" id="IPR036034">
    <property type="entry name" value="PDZ_sf"/>
</dbReference>
<name>A0A840V5I9_9BACT</name>
<keyword evidence="1 4" id="KW-0645">Protease</keyword>
<dbReference type="GO" id="GO:0004252">
    <property type="term" value="F:serine-type endopeptidase activity"/>
    <property type="evidence" value="ECO:0007669"/>
    <property type="project" value="InterPro"/>
</dbReference>
<evidence type="ECO:0000313" key="4">
    <source>
        <dbReference type="EMBL" id="MBB5353507.1"/>
    </source>
</evidence>
<reference evidence="4 5" key="1">
    <citation type="submission" date="2020-08" db="EMBL/GenBank/DDBJ databases">
        <title>Genomic Encyclopedia of Type Strains, Phase IV (KMG-IV): sequencing the most valuable type-strain genomes for metagenomic binning, comparative biology and taxonomic classification.</title>
        <authorList>
            <person name="Goeker M."/>
        </authorList>
    </citation>
    <scope>NUCLEOTIDE SEQUENCE [LARGE SCALE GENOMIC DNA]</scope>
    <source>
        <strain evidence="4 5">YC6886</strain>
    </source>
</reference>
<dbReference type="SUPFAM" id="SSF50494">
    <property type="entry name" value="Trypsin-like serine proteases"/>
    <property type="match status" value="1"/>
</dbReference>
<feature type="domain" description="PDZ" evidence="3">
    <location>
        <begin position="389"/>
        <end position="473"/>
    </location>
</feature>
<dbReference type="InterPro" id="IPR001478">
    <property type="entry name" value="PDZ"/>
</dbReference>
<dbReference type="Proteomes" id="UP000557717">
    <property type="component" value="Unassembled WGS sequence"/>
</dbReference>